<dbReference type="EMBL" id="PUIB01000023">
    <property type="protein sequence ID" value="PQO28977.1"/>
    <property type="molecule type" value="Genomic_DNA"/>
</dbReference>
<organism evidence="1 2">
    <name type="scientific">Blastopirellula marina</name>
    <dbReference type="NCBI Taxonomy" id="124"/>
    <lineage>
        <taxon>Bacteria</taxon>
        <taxon>Pseudomonadati</taxon>
        <taxon>Planctomycetota</taxon>
        <taxon>Planctomycetia</taxon>
        <taxon>Pirellulales</taxon>
        <taxon>Pirellulaceae</taxon>
        <taxon>Blastopirellula</taxon>
    </lineage>
</organism>
<reference evidence="1 2" key="1">
    <citation type="submission" date="2018-02" db="EMBL/GenBank/DDBJ databases">
        <title>Comparative genomes isolates from brazilian mangrove.</title>
        <authorList>
            <person name="Araujo J.E."/>
            <person name="Taketani R.G."/>
            <person name="Silva M.C.P."/>
            <person name="Loureco M.V."/>
            <person name="Andreote F.D."/>
        </authorList>
    </citation>
    <scope>NUCLEOTIDE SEQUENCE [LARGE SCALE GENOMIC DNA]</scope>
    <source>
        <strain evidence="1 2">NAP PRIS-MGV</strain>
    </source>
</reference>
<evidence type="ECO:0000313" key="1">
    <source>
        <dbReference type="EMBL" id="PQO28977.1"/>
    </source>
</evidence>
<comment type="caution">
    <text evidence="1">The sequence shown here is derived from an EMBL/GenBank/DDBJ whole genome shotgun (WGS) entry which is preliminary data.</text>
</comment>
<sequence>MKDLNWGMATPEAYDDVNKVALHVLNVFLSGDVNRNRVIKFTVARILHLNKHLPKGSSQRVRFDLRGQLVSDENLELARQAIVQAAGNHGIQASVEFLTN</sequence>
<dbReference type="Proteomes" id="UP000239388">
    <property type="component" value="Unassembled WGS sequence"/>
</dbReference>
<gene>
    <name evidence="1" type="ORF">C5Y98_22455</name>
</gene>
<proteinExistence type="predicted"/>
<protein>
    <submittedName>
        <fullName evidence="1">Uncharacterized protein</fullName>
    </submittedName>
</protein>
<evidence type="ECO:0000313" key="2">
    <source>
        <dbReference type="Proteomes" id="UP000239388"/>
    </source>
</evidence>
<accession>A0A2S8F9Z2</accession>
<name>A0A2S8F9Z2_9BACT</name>
<dbReference type="AlphaFoldDB" id="A0A2S8F9Z2"/>